<evidence type="ECO:0000256" key="6">
    <source>
        <dbReference type="ARBA" id="ARBA00022692"/>
    </source>
</evidence>
<dbReference type="STRING" id="90262.A0A1X2J251"/>
<feature type="transmembrane region" description="Helical" evidence="10">
    <location>
        <begin position="117"/>
        <end position="139"/>
    </location>
</feature>
<keyword evidence="5" id="KW-0808">Transferase</keyword>
<dbReference type="GO" id="GO:0036503">
    <property type="term" value="P:ERAD pathway"/>
    <property type="evidence" value="ECO:0007669"/>
    <property type="project" value="TreeGrafter"/>
</dbReference>
<dbReference type="Proteomes" id="UP000193560">
    <property type="component" value="Unassembled WGS sequence"/>
</dbReference>
<evidence type="ECO:0000256" key="5">
    <source>
        <dbReference type="ARBA" id="ARBA00022679"/>
    </source>
</evidence>
<evidence type="ECO:0000256" key="1">
    <source>
        <dbReference type="ARBA" id="ARBA00000900"/>
    </source>
</evidence>
<feature type="transmembrane region" description="Helical" evidence="10">
    <location>
        <begin position="159"/>
        <end position="180"/>
    </location>
</feature>
<name>A0A1X2J251_9FUNG</name>
<dbReference type="PANTHER" id="PTHR13145">
    <property type="entry name" value="SSM4 PROTEIN"/>
    <property type="match status" value="1"/>
</dbReference>
<protein>
    <recommendedName>
        <fullName evidence="4">RING-type E3 ubiquitin transferase</fullName>
        <ecNumber evidence="4">2.3.2.27</ecNumber>
    </recommendedName>
</protein>
<evidence type="ECO:0000256" key="2">
    <source>
        <dbReference type="ARBA" id="ARBA00004141"/>
    </source>
</evidence>
<keyword evidence="12" id="KW-1185">Reference proteome</keyword>
<keyword evidence="8 10" id="KW-1133">Transmembrane helix</keyword>
<reference evidence="11 12" key="1">
    <citation type="submission" date="2016-07" db="EMBL/GenBank/DDBJ databases">
        <title>Pervasive Adenine N6-methylation of Active Genes in Fungi.</title>
        <authorList>
            <consortium name="DOE Joint Genome Institute"/>
            <person name="Mondo S.J."/>
            <person name="Dannebaum R.O."/>
            <person name="Kuo R.C."/>
            <person name="Labutti K."/>
            <person name="Haridas S."/>
            <person name="Kuo A."/>
            <person name="Salamov A."/>
            <person name="Ahrendt S.R."/>
            <person name="Lipzen A."/>
            <person name="Sullivan W."/>
            <person name="Andreopoulos W.B."/>
            <person name="Clum A."/>
            <person name="Lindquist E."/>
            <person name="Daum C."/>
            <person name="Ramamoorthy G.K."/>
            <person name="Gryganskyi A."/>
            <person name="Culley D."/>
            <person name="Magnuson J.K."/>
            <person name="James T.Y."/>
            <person name="O'Malley M.A."/>
            <person name="Stajich J.E."/>
            <person name="Spatafora J.W."/>
            <person name="Visel A."/>
            <person name="Grigoriev I.V."/>
        </authorList>
    </citation>
    <scope>NUCLEOTIDE SEQUENCE [LARGE SCALE GENOMIC DNA]</scope>
    <source>
        <strain evidence="11 12">NRRL 1336</strain>
    </source>
</reference>
<evidence type="ECO:0000256" key="10">
    <source>
        <dbReference type="SAM" id="Phobius"/>
    </source>
</evidence>
<comment type="subcellular location">
    <subcellularLocation>
        <location evidence="2">Membrane</location>
        <topology evidence="2">Multi-pass membrane protein</topology>
    </subcellularLocation>
</comment>
<keyword evidence="9 10" id="KW-0472">Membrane</keyword>
<evidence type="ECO:0000256" key="8">
    <source>
        <dbReference type="ARBA" id="ARBA00022989"/>
    </source>
</evidence>
<evidence type="ECO:0000313" key="11">
    <source>
        <dbReference type="EMBL" id="ORZ25875.1"/>
    </source>
</evidence>
<keyword evidence="6 10" id="KW-0812">Transmembrane</keyword>
<sequence>MAPRPKKVTLALSIVCLCEGPTEQPLFHLRKCSGSSRLMIWLTHSRRSYSELCDHRYSFSPVCHMDMTDTISIKLYVWKLVKKLFCPIYPHCDSGRFGRCELFKRMMEEEPAHDMNAYLAGGAFVLVVGAMVDFGADVISSVVFQFNRSDRLHSLSRQIYYISHWYIFFFLLICSFYAGLPN</sequence>
<comment type="catalytic activity">
    <reaction evidence="1">
        <text>S-ubiquitinyl-[E2 ubiquitin-conjugating enzyme]-L-cysteine + [acceptor protein]-L-lysine = [E2 ubiquitin-conjugating enzyme]-L-cysteine + N(6)-ubiquitinyl-[acceptor protein]-L-lysine.</text>
        <dbReference type="EC" id="2.3.2.27"/>
    </reaction>
</comment>
<organism evidence="11 12">
    <name type="scientific">Absidia repens</name>
    <dbReference type="NCBI Taxonomy" id="90262"/>
    <lineage>
        <taxon>Eukaryota</taxon>
        <taxon>Fungi</taxon>
        <taxon>Fungi incertae sedis</taxon>
        <taxon>Mucoromycota</taxon>
        <taxon>Mucoromycotina</taxon>
        <taxon>Mucoromycetes</taxon>
        <taxon>Mucorales</taxon>
        <taxon>Cunninghamellaceae</taxon>
        <taxon>Absidia</taxon>
    </lineage>
</organism>
<evidence type="ECO:0000256" key="3">
    <source>
        <dbReference type="ARBA" id="ARBA00004906"/>
    </source>
</evidence>
<accession>A0A1X2J251</accession>
<evidence type="ECO:0000256" key="7">
    <source>
        <dbReference type="ARBA" id="ARBA00022786"/>
    </source>
</evidence>
<evidence type="ECO:0000313" key="12">
    <source>
        <dbReference type="Proteomes" id="UP000193560"/>
    </source>
</evidence>
<dbReference type="EMBL" id="MCGE01000001">
    <property type="protein sequence ID" value="ORZ25875.1"/>
    <property type="molecule type" value="Genomic_DNA"/>
</dbReference>
<dbReference type="EC" id="2.3.2.27" evidence="4"/>
<keyword evidence="7" id="KW-0833">Ubl conjugation pathway</keyword>
<gene>
    <name evidence="11" type="ORF">BCR42DRAFT_485966</name>
</gene>
<comment type="caution">
    <text evidence="11">The sequence shown here is derived from an EMBL/GenBank/DDBJ whole genome shotgun (WGS) entry which is preliminary data.</text>
</comment>
<dbReference type="PANTHER" id="PTHR13145:SF0">
    <property type="entry name" value="E3 UBIQUITIN-PROTEIN LIGASE MARCHF6"/>
    <property type="match status" value="1"/>
</dbReference>
<proteinExistence type="predicted"/>
<dbReference type="GO" id="GO:0061630">
    <property type="term" value="F:ubiquitin protein ligase activity"/>
    <property type="evidence" value="ECO:0007669"/>
    <property type="project" value="UniProtKB-EC"/>
</dbReference>
<dbReference type="AlphaFoldDB" id="A0A1X2J251"/>
<comment type="pathway">
    <text evidence="3">Protein modification; protein ubiquitination.</text>
</comment>
<evidence type="ECO:0000256" key="4">
    <source>
        <dbReference type="ARBA" id="ARBA00012483"/>
    </source>
</evidence>
<dbReference type="GO" id="GO:0005789">
    <property type="term" value="C:endoplasmic reticulum membrane"/>
    <property type="evidence" value="ECO:0007669"/>
    <property type="project" value="TreeGrafter"/>
</dbReference>
<evidence type="ECO:0000256" key="9">
    <source>
        <dbReference type="ARBA" id="ARBA00023136"/>
    </source>
</evidence>